<feature type="transmembrane region" description="Helical" evidence="5">
    <location>
        <begin position="136"/>
        <end position="158"/>
    </location>
</feature>
<feature type="transmembrane region" description="Helical" evidence="5">
    <location>
        <begin position="362"/>
        <end position="381"/>
    </location>
</feature>
<comment type="subcellular location">
    <subcellularLocation>
        <location evidence="1">Membrane</location>
        <topology evidence="1">Multi-pass membrane protein</topology>
    </subcellularLocation>
</comment>
<feature type="transmembrane region" description="Helical" evidence="5">
    <location>
        <begin position="26"/>
        <end position="46"/>
    </location>
</feature>
<keyword evidence="7" id="KW-0436">Ligase</keyword>
<feature type="transmembrane region" description="Helical" evidence="5">
    <location>
        <begin position="109"/>
        <end position="129"/>
    </location>
</feature>
<keyword evidence="8" id="KW-1185">Reference proteome</keyword>
<accession>A0ABT7XLZ1</accession>
<evidence type="ECO:0000259" key="6">
    <source>
        <dbReference type="Pfam" id="PF04932"/>
    </source>
</evidence>
<evidence type="ECO:0000256" key="4">
    <source>
        <dbReference type="ARBA" id="ARBA00023136"/>
    </source>
</evidence>
<keyword evidence="3 5" id="KW-1133">Transmembrane helix</keyword>
<dbReference type="GO" id="GO:0016874">
    <property type="term" value="F:ligase activity"/>
    <property type="evidence" value="ECO:0007669"/>
    <property type="project" value="UniProtKB-KW"/>
</dbReference>
<protein>
    <submittedName>
        <fullName evidence="7">O-antigen ligase family protein</fullName>
    </submittedName>
</protein>
<feature type="transmembrane region" description="Helical" evidence="5">
    <location>
        <begin position="82"/>
        <end position="103"/>
    </location>
</feature>
<evidence type="ECO:0000256" key="3">
    <source>
        <dbReference type="ARBA" id="ARBA00022989"/>
    </source>
</evidence>
<evidence type="ECO:0000256" key="5">
    <source>
        <dbReference type="SAM" id="Phobius"/>
    </source>
</evidence>
<dbReference type="Pfam" id="PF04932">
    <property type="entry name" value="Wzy_C"/>
    <property type="match status" value="1"/>
</dbReference>
<comment type="caution">
    <text evidence="7">The sequence shown here is derived from an EMBL/GenBank/DDBJ whole genome shotgun (WGS) entry which is preliminary data.</text>
</comment>
<feature type="transmembrane region" description="Helical" evidence="5">
    <location>
        <begin position="52"/>
        <end position="70"/>
    </location>
</feature>
<feature type="transmembrane region" description="Helical" evidence="5">
    <location>
        <begin position="393"/>
        <end position="410"/>
    </location>
</feature>
<dbReference type="InterPro" id="IPR051533">
    <property type="entry name" value="WaaL-like"/>
</dbReference>
<dbReference type="PANTHER" id="PTHR37422:SF13">
    <property type="entry name" value="LIPOPOLYSACCHARIDE BIOSYNTHESIS PROTEIN PA4999-RELATED"/>
    <property type="match status" value="1"/>
</dbReference>
<proteinExistence type="predicted"/>
<dbReference type="PANTHER" id="PTHR37422">
    <property type="entry name" value="TEICHURONIC ACID BIOSYNTHESIS PROTEIN TUAE"/>
    <property type="match status" value="1"/>
</dbReference>
<organism evidence="7 8">
    <name type="scientific">Crenobacter oryzisoli</name>
    <dbReference type="NCBI Taxonomy" id="3056844"/>
    <lineage>
        <taxon>Bacteria</taxon>
        <taxon>Pseudomonadati</taxon>
        <taxon>Pseudomonadota</taxon>
        <taxon>Betaproteobacteria</taxon>
        <taxon>Neisseriales</taxon>
        <taxon>Neisseriaceae</taxon>
        <taxon>Crenobacter</taxon>
    </lineage>
</organism>
<evidence type="ECO:0000256" key="1">
    <source>
        <dbReference type="ARBA" id="ARBA00004141"/>
    </source>
</evidence>
<evidence type="ECO:0000256" key="2">
    <source>
        <dbReference type="ARBA" id="ARBA00022692"/>
    </source>
</evidence>
<evidence type="ECO:0000313" key="8">
    <source>
        <dbReference type="Proteomes" id="UP001168540"/>
    </source>
</evidence>
<dbReference type="Proteomes" id="UP001168540">
    <property type="component" value="Unassembled WGS sequence"/>
</dbReference>
<keyword evidence="2 5" id="KW-0812">Transmembrane</keyword>
<keyword evidence="4 5" id="KW-0472">Membrane</keyword>
<dbReference type="RefSeq" id="WP_289829385.1">
    <property type="nucleotide sequence ID" value="NZ_JAUEDK010000010.1"/>
</dbReference>
<name>A0ABT7XLZ1_9NEIS</name>
<dbReference type="EMBL" id="JAUEDK010000010">
    <property type="protein sequence ID" value="MDN0074806.1"/>
    <property type="molecule type" value="Genomic_DNA"/>
</dbReference>
<sequence length="437" mass="47748">MERSLLSANQMAGKLNEIRPYEGSSWLRGFLLVCLCCYPVIGARYLPFGDSGRYMSVLAGPLSLLFLLTTGARQWRTVLGEALRWALPFLPFLAAYTIVVLWYGRAFDYSSVLTRVLYGALIFAAARMLGVRVRHLVWAAAIGCVLYLGAALVEVIGFKLGHSMLPAGRAVYMTENGQLRASGGGGNPIHFSDVAMWLVGISVLGAVCVKQIGTGIRWGLLAAATAGLLVCVLSGSRGALVALLPLLVLVLIQMPKRRRPLALGLSLSVILASACLLILYPPFSERLWLAWLEVKRYYTEPVFTYSSVGARLEMWRIALRVMQESPLFGGGFVSYPQLMKDIPALGPIAPSLLQHAHLHNDLMQSMALGGAVLFLGQLMTLAGLTRRAFAQPFLMWILLAGLSFSLTDLVFHNNMIFTFFVATWALFSAAKVNDEGQ</sequence>
<reference evidence="7" key="1">
    <citation type="submission" date="2023-06" db="EMBL/GenBank/DDBJ databases">
        <authorList>
            <person name="Zhang S."/>
        </authorList>
    </citation>
    <scope>NUCLEOTIDE SEQUENCE</scope>
    <source>
        <strain evidence="7">SG2303</strain>
    </source>
</reference>
<feature type="transmembrane region" description="Helical" evidence="5">
    <location>
        <begin position="261"/>
        <end position="283"/>
    </location>
</feature>
<evidence type="ECO:0000313" key="7">
    <source>
        <dbReference type="EMBL" id="MDN0074806.1"/>
    </source>
</evidence>
<feature type="domain" description="O-antigen ligase-related" evidence="6">
    <location>
        <begin position="224"/>
        <end position="375"/>
    </location>
</feature>
<dbReference type="InterPro" id="IPR007016">
    <property type="entry name" value="O-antigen_ligase-rel_domated"/>
</dbReference>
<gene>
    <name evidence="7" type="ORF">QU481_07855</name>
</gene>